<evidence type="ECO:0000313" key="2">
    <source>
        <dbReference type="EMBL" id="QDV34390.1"/>
    </source>
</evidence>
<organism evidence="2 3">
    <name type="scientific">Tautonia plasticadhaerens</name>
    <dbReference type="NCBI Taxonomy" id="2527974"/>
    <lineage>
        <taxon>Bacteria</taxon>
        <taxon>Pseudomonadati</taxon>
        <taxon>Planctomycetota</taxon>
        <taxon>Planctomycetia</taxon>
        <taxon>Isosphaerales</taxon>
        <taxon>Isosphaeraceae</taxon>
        <taxon>Tautonia</taxon>
    </lineage>
</organism>
<feature type="region of interest" description="Disordered" evidence="1">
    <location>
        <begin position="151"/>
        <end position="195"/>
    </location>
</feature>
<dbReference type="EMBL" id="CP036426">
    <property type="protein sequence ID" value="QDV34390.1"/>
    <property type="molecule type" value="Genomic_DNA"/>
</dbReference>
<dbReference type="RefSeq" id="WP_145269246.1">
    <property type="nucleotide sequence ID" value="NZ_CP036426.1"/>
</dbReference>
<dbReference type="KEGG" id="tpla:ElP_22760"/>
<dbReference type="AlphaFoldDB" id="A0A518H0L7"/>
<gene>
    <name evidence="2" type="ORF">ElP_22760</name>
</gene>
<evidence type="ECO:0000313" key="3">
    <source>
        <dbReference type="Proteomes" id="UP000317835"/>
    </source>
</evidence>
<name>A0A518H0L7_9BACT</name>
<protein>
    <recommendedName>
        <fullName evidence="4">Transposase IS4-like domain-containing protein</fullName>
    </recommendedName>
</protein>
<accession>A0A518H0L7</accession>
<evidence type="ECO:0008006" key="4">
    <source>
        <dbReference type="Google" id="ProtNLM"/>
    </source>
</evidence>
<dbReference type="OrthoDB" id="5525203at2"/>
<sequence>MDEVVAALPATAWCRLTVAEGSQGPRAYEYAEVWAWFSEGGLPGPRERLLVRRSLGREPELKYHRSHAPVEVPLPKLAQVRATRWTTEEDIQSAEGECGLDEYETRGWAGWHHHTALSMLALAFLVLQRVRLGGKSVADERSRGACPAGALAGGAGVGRRRDPAVVGMASRAEPSGRRQSPQAEACRTAATRRKK</sequence>
<evidence type="ECO:0000256" key="1">
    <source>
        <dbReference type="SAM" id="MobiDB-lite"/>
    </source>
</evidence>
<reference evidence="2 3" key="1">
    <citation type="submission" date="2019-02" db="EMBL/GenBank/DDBJ databases">
        <title>Deep-cultivation of Planctomycetes and their phenomic and genomic characterization uncovers novel biology.</title>
        <authorList>
            <person name="Wiegand S."/>
            <person name="Jogler M."/>
            <person name="Boedeker C."/>
            <person name="Pinto D."/>
            <person name="Vollmers J."/>
            <person name="Rivas-Marin E."/>
            <person name="Kohn T."/>
            <person name="Peeters S.H."/>
            <person name="Heuer A."/>
            <person name="Rast P."/>
            <person name="Oberbeckmann S."/>
            <person name="Bunk B."/>
            <person name="Jeske O."/>
            <person name="Meyerdierks A."/>
            <person name="Storesund J.E."/>
            <person name="Kallscheuer N."/>
            <person name="Luecker S."/>
            <person name="Lage O.M."/>
            <person name="Pohl T."/>
            <person name="Merkel B.J."/>
            <person name="Hornburger P."/>
            <person name="Mueller R.-W."/>
            <person name="Bruemmer F."/>
            <person name="Labrenz M."/>
            <person name="Spormann A.M."/>
            <person name="Op den Camp H."/>
            <person name="Overmann J."/>
            <person name="Amann R."/>
            <person name="Jetten M.S.M."/>
            <person name="Mascher T."/>
            <person name="Medema M.H."/>
            <person name="Devos D.P."/>
            <person name="Kaster A.-K."/>
            <person name="Ovreas L."/>
            <person name="Rohde M."/>
            <person name="Galperin M.Y."/>
            <person name="Jogler C."/>
        </authorList>
    </citation>
    <scope>NUCLEOTIDE SEQUENCE [LARGE SCALE GENOMIC DNA]</scope>
    <source>
        <strain evidence="2 3">ElP</strain>
    </source>
</reference>
<keyword evidence="3" id="KW-1185">Reference proteome</keyword>
<proteinExistence type="predicted"/>
<dbReference type="Proteomes" id="UP000317835">
    <property type="component" value="Chromosome"/>
</dbReference>